<dbReference type="EMBL" id="KE343593">
    <property type="protein sequence ID" value="EXB36770.1"/>
    <property type="molecule type" value="Genomic_DNA"/>
</dbReference>
<feature type="coiled-coil region" evidence="1">
    <location>
        <begin position="25"/>
        <end position="52"/>
    </location>
</feature>
<keyword evidence="3" id="KW-1185">Reference proteome</keyword>
<evidence type="ECO:0000313" key="3">
    <source>
        <dbReference type="Proteomes" id="UP000030645"/>
    </source>
</evidence>
<evidence type="ECO:0000256" key="1">
    <source>
        <dbReference type="SAM" id="Coils"/>
    </source>
</evidence>
<dbReference type="AlphaFoldDB" id="W9QND4"/>
<dbReference type="Proteomes" id="UP000030645">
    <property type="component" value="Unassembled WGS sequence"/>
</dbReference>
<evidence type="ECO:0008006" key="4">
    <source>
        <dbReference type="Google" id="ProtNLM"/>
    </source>
</evidence>
<protein>
    <recommendedName>
        <fullName evidence="4">Rx N-terminal domain-containing protein</fullName>
    </recommendedName>
</protein>
<proteinExistence type="predicted"/>
<name>W9QND4_9ROSA</name>
<sequence>MEAASIATNVIDKLLRLLIDEADSFREAIADVELLRQELEILRDLIETVKLLAPGAQPWLSEATRIAQRLESVL</sequence>
<organism evidence="2 3">
    <name type="scientific">Morus notabilis</name>
    <dbReference type="NCBI Taxonomy" id="981085"/>
    <lineage>
        <taxon>Eukaryota</taxon>
        <taxon>Viridiplantae</taxon>
        <taxon>Streptophyta</taxon>
        <taxon>Embryophyta</taxon>
        <taxon>Tracheophyta</taxon>
        <taxon>Spermatophyta</taxon>
        <taxon>Magnoliopsida</taxon>
        <taxon>eudicotyledons</taxon>
        <taxon>Gunneridae</taxon>
        <taxon>Pentapetalae</taxon>
        <taxon>rosids</taxon>
        <taxon>fabids</taxon>
        <taxon>Rosales</taxon>
        <taxon>Moraceae</taxon>
        <taxon>Moreae</taxon>
        <taxon>Morus</taxon>
    </lineage>
</organism>
<accession>W9QND4</accession>
<keyword evidence="1" id="KW-0175">Coiled coil</keyword>
<reference evidence="3" key="1">
    <citation type="submission" date="2013-01" db="EMBL/GenBank/DDBJ databases">
        <title>Draft Genome Sequence of a Mulberry Tree, Morus notabilis C.K. Schneid.</title>
        <authorList>
            <person name="He N."/>
            <person name="Zhao S."/>
        </authorList>
    </citation>
    <scope>NUCLEOTIDE SEQUENCE</scope>
</reference>
<evidence type="ECO:0000313" key="2">
    <source>
        <dbReference type="EMBL" id="EXB36770.1"/>
    </source>
</evidence>
<gene>
    <name evidence="2" type="ORF">L484_004016</name>
</gene>